<dbReference type="CDD" id="cd18119">
    <property type="entry name" value="ATP-synt_V_A-type_alpha_N"/>
    <property type="match status" value="1"/>
</dbReference>
<evidence type="ECO:0000256" key="2">
    <source>
        <dbReference type="ARBA" id="ARBA00022448"/>
    </source>
</evidence>
<dbReference type="Gene3D" id="3.40.50.300">
    <property type="entry name" value="P-loop containing nucleotide triphosphate hydrolases"/>
    <property type="match status" value="1"/>
</dbReference>
<evidence type="ECO:0000256" key="6">
    <source>
        <dbReference type="ARBA" id="ARBA00022840"/>
    </source>
</evidence>
<keyword evidence="2" id="KW-0813">Transport</keyword>
<sequence length="795" mass="88870">MEDSEMTEVGRIVKIAGPLVVAEDIPGARMYDVVRVGKEKLIGEILEIRGNRSSIQVYEETGGLKPGEPVKSTYGPLSVELGPGVLGNIYDGIQRPLDLIRARMGDFVTRGVTLEAIDRKKEWDFKPKARKGDEVIAGDILGVVQETEIIEHRVMVPFGVEGTVERIHSGKARVEDSIAVIVDSEGKEGNVSMLQTWPVRKMRPYQKQLAPQEPLITGQRVIDTFFPIAKGGTACIPGPFGSGKCVSGQTPVILGDGTLFTMEELYTKCLKEGKSETNGLETIIEINPSLSLFSMNTNKIEGSNSSIFYKGKTDSVIGIKTRSGRSVEVTPSHKVFRINGKGEIVETKAESLRVGDYIAAVRKIETRNKKGKFDLYELRESRVADTFIRERLSQILRNLRQKRKLSLVGISKVNAESFIYERNLPPLSLVKKAYSQANLSLPIPKQLRGARWGQTIHIPTQASPELGEVLGLFIAEGYVRTENTAVFTNGDDELLKQFTRLINSVFGIKTEKEIQKGKTPGILIYNKVFVDFIKTIDAGGRSSEKQIPPLILRSSDKILCTFLKGYYLGDGSFSQGEIELSTASKKLQIGLSYALTRLGILHVLATRKFKEKNYYRIFIRGVDNLKIFYESVNKDGEEFDKVRKIKDYTDSKKTTYTSYDVVPLSAEVISNFYRSSKVTYSQLKARGVEISNYIGNRERMSTITFKKFARLLKEDGGREKYSEILRLSSLLDHIFCDRVVHIEKIKGPLNVYDVCIPQKENFVGGYGPLLLHNTVVQHQLSKWTDAEIIVFVGCG</sequence>
<evidence type="ECO:0000256" key="4">
    <source>
        <dbReference type="ARBA" id="ARBA00022781"/>
    </source>
</evidence>
<dbReference type="InterPro" id="IPR027434">
    <property type="entry name" value="Homing_endonucl"/>
</dbReference>
<dbReference type="Gene3D" id="2.40.30.20">
    <property type="match status" value="1"/>
</dbReference>
<feature type="non-terminal residue" evidence="11">
    <location>
        <position position="795"/>
    </location>
</feature>
<proteinExistence type="inferred from homology"/>
<dbReference type="PROSITE" id="PS50819">
    <property type="entry name" value="INTEIN_ENDONUCLEASE"/>
    <property type="match status" value="1"/>
</dbReference>
<keyword evidence="3" id="KW-0547">Nucleotide-binding</keyword>
<dbReference type="CDD" id="cd00081">
    <property type="entry name" value="Hint"/>
    <property type="match status" value="1"/>
</dbReference>
<evidence type="ECO:0000313" key="11">
    <source>
        <dbReference type="EMBL" id="TET61817.1"/>
    </source>
</evidence>
<protein>
    <submittedName>
        <fullName evidence="11">V-type ATP synthase subunit A</fullName>
    </submittedName>
</protein>
<dbReference type="InterPro" id="IPR006141">
    <property type="entry name" value="Intein_N"/>
</dbReference>
<dbReference type="InterPro" id="IPR031686">
    <property type="entry name" value="ATP-synth_a_Xtn"/>
</dbReference>
<dbReference type="InterPro" id="IPR030934">
    <property type="entry name" value="Intein_C"/>
</dbReference>
<dbReference type="Pfam" id="PF16886">
    <property type="entry name" value="ATP-synt_ab_Xtn"/>
    <property type="match status" value="1"/>
</dbReference>
<dbReference type="GO" id="GO:0004519">
    <property type="term" value="F:endonuclease activity"/>
    <property type="evidence" value="ECO:0007669"/>
    <property type="project" value="InterPro"/>
</dbReference>
<dbReference type="InterPro" id="IPR003587">
    <property type="entry name" value="Hint_dom_N"/>
</dbReference>
<dbReference type="InterPro" id="IPR036121">
    <property type="entry name" value="ATPase_F1/V1/A1_a/bsu_N_sf"/>
</dbReference>
<dbReference type="EMBL" id="SOIZ01000227">
    <property type="protein sequence ID" value="TET61817.1"/>
    <property type="molecule type" value="Genomic_DNA"/>
</dbReference>
<dbReference type="GO" id="GO:0046961">
    <property type="term" value="F:proton-transporting ATPase activity, rotational mechanism"/>
    <property type="evidence" value="ECO:0007669"/>
    <property type="project" value="InterPro"/>
</dbReference>
<keyword evidence="7" id="KW-1278">Translocase</keyword>
<dbReference type="GO" id="GO:0016539">
    <property type="term" value="P:intein-mediated protein splicing"/>
    <property type="evidence" value="ECO:0007669"/>
    <property type="project" value="InterPro"/>
</dbReference>
<keyword evidence="4" id="KW-0375">Hydrogen ion transport</keyword>
<keyword evidence="9" id="KW-0406">Ion transport</keyword>
<dbReference type="SUPFAM" id="SSF51294">
    <property type="entry name" value="Hedgehog/intein (Hint) domain"/>
    <property type="match status" value="1"/>
</dbReference>
<dbReference type="NCBIfam" id="TIGR01443">
    <property type="entry name" value="intein_Cterm"/>
    <property type="match status" value="1"/>
</dbReference>
<keyword evidence="8" id="KW-0651">Protein splicing</keyword>
<dbReference type="PANTHER" id="PTHR43607:SF1">
    <property type="entry name" value="H(+)-TRANSPORTING TWO-SECTOR ATPASE"/>
    <property type="match status" value="1"/>
</dbReference>
<comment type="caution">
    <text evidence="11">The sequence shown here is derived from an EMBL/GenBank/DDBJ whole genome shotgun (WGS) entry which is preliminary data.</text>
</comment>
<dbReference type="GO" id="GO:1902495">
    <property type="term" value="C:transmembrane transporter complex"/>
    <property type="evidence" value="ECO:0007669"/>
    <property type="project" value="UniProtKB-ARBA"/>
</dbReference>
<evidence type="ECO:0000256" key="3">
    <source>
        <dbReference type="ARBA" id="ARBA00022741"/>
    </source>
</evidence>
<name>A0A523W477_UNCAE</name>
<dbReference type="InterPro" id="IPR022878">
    <property type="entry name" value="V-ATPase_asu"/>
</dbReference>
<dbReference type="InterPro" id="IPR004860">
    <property type="entry name" value="LAGLIDADG_dom"/>
</dbReference>
<dbReference type="GO" id="GO:0046034">
    <property type="term" value="P:ATP metabolic process"/>
    <property type="evidence" value="ECO:0007669"/>
    <property type="project" value="InterPro"/>
</dbReference>
<keyword evidence="6" id="KW-0067">ATP-binding</keyword>
<comment type="similarity">
    <text evidence="1">Belongs to the ATPase alpha/beta chains family.</text>
</comment>
<dbReference type="InterPro" id="IPR004100">
    <property type="entry name" value="ATPase_F1/V1/A1_a/bsu_N"/>
</dbReference>
<dbReference type="SUPFAM" id="SSF55608">
    <property type="entry name" value="Homing endonucleases"/>
    <property type="match status" value="1"/>
</dbReference>
<evidence type="ECO:0000256" key="7">
    <source>
        <dbReference type="ARBA" id="ARBA00022967"/>
    </source>
</evidence>
<evidence type="ECO:0000256" key="5">
    <source>
        <dbReference type="ARBA" id="ARBA00022813"/>
    </source>
</evidence>
<evidence type="ECO:0000259" key="10">
    <source>
        <dbReference type="PROSITE" id="PS50819"/>
    </source>
</evidence>
<reference evidence="11 12" key="1">
    <citation type="submission" date="2019-03" db="EMBL/GenBank/DDBJ databases">
        <title>Metabolic potential of uncultured bacteria and archaea associated with petroleum seepage in deep-sea sediments.</title>
        <authorList>
            <person name="Dong X."/>
            <person name="Hubert C."/>
        </authorList>
    </citation>
    <scope>NUCLEOTIDE SEQUENCE [LARGE SCALE GENOMIC DNA]</scope>
    <source>
        <strain evidence="11">E29_bin52</strain>
    </source>
</reference>
<dbReference type="Gene3D" id="2.170.16.10">
    <property type="entry name" value="Hedgehog/Intein (Hint) domain"/>
    <property type="match status" value="2"/>
</dbReference>
<gene>
    <name evidence="11" type="ORF">E3J48_05230</name>
</gene>
<dbReference type="InterPro" id="IPR023366">
    <property type="entry name" value="ATP_synth_asu-like_sf"/>
</dbReference>
<dbReference type="GO" id="GO:0016469">
    <property type="term" value="C:proton-transporting two-sector ATPase complex"/>
    <property type="evidence" value="ECO:0007669"/>
    <property type="project" value="UniProtKB-ARBA"/>
</dbReference>
<accession>A0A523W477</accession>
<dbReference type="InterPro" id="IPR036844">
    <property type="entry name" value="Hint_dom_sf"/>
</dbReference>
<dbReference type="PRINTS" id="PR00379">
    <property type="entry name" value="INTEIN"/>
</dbReference>
<dbReference type="NCBIfam" id="TIGR01445">
    <property type="entry name" value="intein_Nterm"/>
    <property type="match status" value="1"/>
</dbReference>
<dbReference type="SUPFAM" id="SSF50615">
    <property type="entry name" value="N-terminal domain of alpha and beta subunits of F1 ATP synthase"/>
    <property type="match status" value="1"/>
</dbReference>
<dbReference type="Pfam" id="PF02874">
    <property type="entry name" value="ATP-synt_ab_N"/>
    <property type="match status" value="1"/>
</dbReference>
<dbReference type="Pfam" id="PF14890">
    <property type="entry name" value="Intein_splicing"/>
    <property type="match status" value="1"/>
</dbReference>
<evidence type="ECO:0000256" key="1">
    <source>
        <dbReference type="ARBA" id="ARBA00008936"/>
    </source>
</evidence>
<dbReference type="SUPFAM" id="SSF52540">
    <property type="entry name" value="P-loop containing nucleoside triphosphate hydrolases"/>
    <property type="match status" value="1"/>
</dbReference>
<organism evidence="11 12">
    <name type="scientific">Aerophobetes bacterium</name>
    <dbReference type="NCBI Taxonomy" id="2030807"/>
    <lineage>
        <taxon>Bacteria</taxon>
        <taxon>Candidatus Aerophobota</taxon>
    </lineage>
</organism>
<evidence type="ECO:0000256" key="8">
    <source>
        <dbReference type="ARBA" id="ARBA00023000"/>
    </source>
</evidence>
<dbReference type="PANTHER" id="PTHR43607">
    <property type="entry name" value="V-TYPE PROTON ATPASE CATALYTIC SUBUNIT A"/>
    <property type="match status" value="1"/>
</dbReference>
<dbReference type="PROSITE" id="PS50818">
    <property type="entry name" value="INTEIN_C_TER"/>
    <property type="match status" value="1"/>
</dbReference>
<dbReference type="Proteomes" id="UP000319130">
    <property type="component" value="Unassembled WGS sequence"/>
</dbReference>
<dbReference type="PROSITE" id="PS50817">
    <property type="entry name" value="INTEIN_N_TER"/>
    <property type="match status" value="1"/>
</dbReference>
<dbReference type="InterPro" id="IPR004042">
    <property type="entry name" value="Intein_endonuc_central"/>
</dbReference>
<dbReference type="InterPro" id="IPR006142">
    <property type="entry name" value="INTEIN"/>
</dbReference>
<dbReference type="AlphaFoldDB" id="A0A523W477"/>
<dbReference type="Gene3D" id="2.40.50.100">
    <property type="match status" value="1"/>
</dbReference>
<dbReference type="FunFam" id="2.40.30.20:FF:000002">
    <property type="entry name" value="V-type proton ATPase catalytic subunit A"/>
    <property type="match status" value="1"/>
</dbReference>
<evidence type="ECO:0000313" key="12">
    <source>
        <dbReference type="Proteomes" id="UP000319130"/>
    </source>
</evidence>
<evidence type="ECO:0000256" key="9">
    <source>
        <dbReference type="ARBA" id="ARBA00023065"/>
    </source>
</evidence>
<keyword evidence="5" id="KW-0068">Autocatalytic cleavage</keyword>
<dbReference type="Pfam" id="PF14528">
    <property type="entry name" value="LAGLIDADG_3"/>
    <property type="match status" value="2"/>
</dbReference>
<feature type="domain" description="DOD-type homing endonuclease" evidence="10">
    <location>
        <begin position="469"/>
        <end position="600"/>
    </location>
</feature>
<dbReference type="SMART" id="SM00306">
    <property type="entry name" value="HintN"/>
    <property type="match status" value="1"/>
</dbReference>
<dbReference type="InterPro" id="IPR027417">
    <property type="entry name" value="P-loop_NTPase"/>
</dbReference>
<dbReference type="Gene3D" id="3.10.28.10">
    <property type="entry name" value="Homing endonucleases"/>
    <property type="match status" value="1"/>
</dbReference>
<dbReference type="GO" id="GO:0005524">
    <property type="term" value="F:ATP binding"/>
    <property type="evidence" value="ECO:0007669"/>
    <property type="project" value="UniProtKB-KW"/>
</dbReference>